<proteinExistence type="predicted"/>
<protein>
    <submittedName>
        <fullName evidence="1">Uncharacterized protein</fullName>
    </submittedName>
</protein>
<reference evidence="1" key="1">
    <citation type="submission" date="2020-08" db="EMBL/GenBank/DDBJ databases">
        <title>Multicomponent nature underlies the extraordinary mechanical properties of spider dragline silk.</title>
        <authorList>
            <person name="Kono N."/>
            <person name="Nakamura H."/>
            <person name="Mori M."/>
            <person name="Yoshida Y."/>
            <person name="Ohtoshi R."/>
            <person name="Malay A.D."/>
            <person name="Moran D.A.P."/>
            <person name="Tomita M."/>
            <person name="Numata K."/>
            <person name="Arakawa K."/>
        </authorList>
    </citation>
    <scope>NUCLEOTIDE SEQUENCE</scope>
</reference>
<comment type="caution">
    <text evidence="1">The sequence shown here is derived from an EMBL/GenBank/DDBJ whole genome shotgun (WGS) entry which is preliminary data.</text>
</comment>
<accession>A0A8X6R7E0</accession>
<dbReference type="Proteomes" id="UP000887159">
    <property type="component" value="Unassembled WGS sequence"/>
</dbReference>
<keyword evidence="2" id="KW-1185">Reference proteome</keyword>
<evidence type="ECO:0000313" key="1">
    <source>
        <dbReference type="EMBL" id="GFX87484.1"/>
    </source>
</evidence>
<gene>
    <name evidence="1" type="ORF">TNCV_1330191</name>
</gene>
<dbReference type="AlphaFoldDB" id="A0A8X6R7E0"/>
<name>A0A8X6R7E0_TRICX</name>
<dbReference type="EMBL" id="BMAU01021035">
    <property type="protein sequence ID" value="GFX87484.1"/>
    <property type="molecule type" value="Genomic_DNA"/>
</dbReference>
<evidence type="ECO:0000313" key="2">
    <source>
        <dbReference type="Proteomes" id="UP000887159"/>
    </source>
</evidence>
<organism evidence="1 2">
    <name type="scientific">Trichonephila clavipes</name>
    <name type="common">Golden silk orbweaver</name>
    <name type="synonym">Nephila clavipes</name>
    <dbReference type="NCBI Taxonomy" id="2585209"/>
    <lineage>
        <taxon>Eukaryota</taxon>
        <taxon>Metazoa</taxon>
        <taxon>Ecdysozoa</taxon>
        <taxon>Arthropoda</taxon>
        <taxon>Chelicerata</taxon>
        <taxon>Arachnida</taxon>
        <taxon>Araneae</taxon>
        <taxon>Araneomorphae</taxon>
        <taxon>Entelegynae</taxon>
        <taxon>Araneoidea</taxon>
        <taxon>Nephilidae</taxon>
        <taxon>Trichonephila</taxon>
    </lineage>
</organism>
<sequence>MRSGRNVSSTVWLQKAVTLKETMLNYLVVLTVGLCLRYRKRGVFSSAEWHDGDWSSDGILEAWL</sequence>